<dbReference type="SUPFAM" id="SSF47598">
    <property type="entry name" value="Ribbon-helix-helix"/>
    <property type="match status" value="1"/>
</dbReference>
<dbReference type="GO" id="GO:0006355">
    <property type="term" value="P:regulation of DNA-templated transcription"/>
    <property type="evidence" value="ECO:0007669"/>
    <property type="project" value="InterPro"/>
</dbReference>
<feature type="domain" description="Ribbon-helix-helix protein CopG" evidence="1">
    <location>
        <begin position="16"/>
        <end position="55"/>
    </location>
</feature>
<dbReference type="InterPro" id="IPR002145">
    <property type="entry name" value="CopG"/>
</dbReference>
<proteinExistence type="predicted"/>
<dbReference type="EMBL" id="DTBD01000039">
    <property type="protein sequence ID" value="HGQ64503.1"/>
    <property type="molecule type" value="Genomic_DNA"/>
</dbReference>
<dbReference type="CDD" id="cd22231">
    <property type="entry name" value="RHH_NikR_HicB-like"/>
    <property type="match status" value="1"/>
</dbReference>
<evidence type="ECO:0000313" key="3">
    <source>
        <dbReference type="EMBL" id="HGQ64503.1"/>
    </source>
</evidence>
<dbReference type="AlphaFoldDB" id="A0A7C4NJV7"/>
<accession>A0A7C4NJV7</accession>
<dbReference type="Pfam" id="PF01402">
    <property type="entry name" value="RHH_1"/>
    <property type="match status" value="1"/>
</dbReference>
<comment type="caution">
    <text evidence="3">The sequence shown here is derived from an EMBL/GenBank/DDBJ whole genome shotgun (WGS) entry which is preliminary data.</text>
</comment>
<dbReference type="InterPro" id="IPR013321">
    <property type="entry name" value="Arc_rbn_hlx_hlx"/>
</dbReference>
<reference evidence="3" key="1">
    <citation type="journal article" date="2020" name="mSystems">
        <title>Genome- and Community-Level Interaction Insights into Carbon Utilization and Element Cycling Functions of Hydrothermarchaeota in Hydrothermal Sediment.</title>
        <authorList>
            <person name="Zhou Z."/>
            <person name="Liu Y."/>
            <person name="Xu W."/>
            <person name="Pan J."/>
            <person name="Luo Z.H."/>
            <person name="Li M."/>
        </authorList>
    </citation>
    <scope>NUCLEOTIDE SEQUENCE [LARGE SCALE GENOMIC DNA]</scope>
    <source>
        <strain evidence="3">SpSt-637</strain>
        <strain evidence="2">SpSt-667</strain>
    </source>
</reference>
<gene>
    <name evidence="3" type="ORF">ENU08_04585</name>
    <name evidence="2" type="ORF">ENU41_01795</name>
</gene>
<evidence type="ECO:0000259" key="1">
    <source>
        <dbReference type="Pfam" id="PF01402"/>
    </source>
</evidence>
<dbReference type="Gene3D" id="1.10.1220.10">
    <property type="entry name" value="Met repressor-like"/>
    <property type="match status" value="1"/>
</dbReference>
<protein>
    <submittedName>
        <fullName evidence="3">Ribbon-helix-helix protein, CopG family</fullName>
    </submittedName>
</protein>
<dbReference type="InterPro" id="IPR010985">
    <property type="entry name" value="Ribbon_hlx_hlx"/>
</dbReference>
<organism evidence="3">
    <name type="scientific">Ignisphaera aggregans</name>
    <dbReference type="NCBI Taxonomy" id="334771"/>
    <lineage>
        <taxon>Archaea</taxon>
        <taxon>Thermoproteota</taxon>
        <taxon>Thermoprotei</taxon>
        <taxon>Desulfurococcales</taxon>
        <taxon>Desulfurococcaceae</taxon>
        <taxon>Ignisphaera</taxon>
    </lineage>
</organism>
<dbReference type="EMBL" id="DTCK01000010">
    <property type="protein sequence ID" value="HGQ35397.1"/>
    <property type="molecule type" value="Genomic_DNA"/>
</dbReference>
<name>A0A7C4NJV7_9CREN</name>
<sequence>MKSGYRAFELEIPLTKVISIKIDAEMLKETDFIYRKRGFKSRSEFIREAIVVYLEILKKYDRDEAKKILSSILSSSEIPKKR</sequence>
<evidence type="ECO:0000313" key="2">
    <source>
        <dbReference type="EMBL" id="HGQ35397.1"/>
    </source>
</evidence>